<keyword evidence="2 9" id="KW-0158">Chromosome</keyword>
<dbReference type="GO" id="GO:0051301">
    <property type="term" value="P:cell division"/>
    <property type="evidence" value="ECO:0007669"/>
    <property type="project" value="UniProtKB-UniRule"/>
</dbReference>
<dbReference type="GO" id="GO:0000444">
    <property type="term" value="C:MIS12/MIND type complex"/>
    <property type="evidence" value="ECO:0007669"/>
    <property type="project" value="UniProtKB-UniRule"/>
</dbReference>
<dbReference type="Pfam" id="PF03980">
    <property type="entry name" value="Nnf1"/>
    <property type="match status" value="1"/>
</dbReference>
<keyword evidence="6 9" id="KW-0539">Nucleus</keyword>
<comment type="caution">
    <text evidence="10">The sequence shown here is derived from an EMBL/GenBank/DDBJ whole genome shotgun (WGS) entry which is preliminary data.</text>
</comment>
<keyword evidence="3 9" id="KW-0132">Cell division</keyword>
<keyword evidence="4 9" id="KW-0498">Mitosis</keyword>
<reference evidence="10 11" key="1">
    <citation type="submission" date="2018-03" db="EMBL/GenBank/DDBJ databases">
        <title>Candida pseudohaemulonii genome assembly and annotation.</title>
        <authorList>
            <person name="Munoz J.F."/>
            <person name="Gade L.G."/>
            <person name="Chow N.A."/>
            <person name="Litvintseva A.P."/>
            <person name="Loparev V.N."/>
            <person name="Cuomo C.A."/>
        </authorList>
    </citation>
    <scope>NUCLEOTIDE SEQUENCE [LARGE SCALE GENOMIC DNA]</scope>
    <source>
        <strain evidence="10 11">B12108</strain>
    </source>
</reference>
<proteinExistence type="predicted"/>
<dbReference type="AlphaFoldDB" id="A0A2P7YIF8"/>
<dbReference type="STRING" id="418784.A0A2P7YIF8"/>
<evidence type="ECO:0000256" key="6">
    <source>
        <dbReference type="ARBA" id="ARBA00023242"/>
    </source>
</evidence>
<dbReference type="VEuPathDB" id="FungiDB:C7M61_004223"/>
<evidence type="ECO:0000256" key="4">
    <source>
        <dbReference type="ARBA" id="ARBA00022776"/>
    </source>
</evidence>
<gene>
    <name evidence="10" type="ORF">C7M61_004223</name>
</gene>
<dbReference type="PANTHER" id="PTHR15459:SF3">
    <property type="entry name" value="POLYAMINE-MODULATED FACTOR 1"/>
    <property type="match status" value="1"/>
</dbReference>
<evidence type="ECO:0000256" key="5">
    <source>
        <dbReference type="ARBA" id="ARBA00022838"/>
    </source>
</evidence>
<dbReference type="PIRSF" id="PIRSF027153">
    <property type="entry name" value="Nnf1p"/>
    <property type="match status" value="1"/>
</dbReference>
<accession>A0A2P7YIF8</accession>
<evidence type="ECO:0000256" key="7">
    <source>
        <dbReference type="ARBA" id="ARBA00023306"/>
    </source>
</evidence>
<comment type="subcellular location">
    <subcellularLocation>
        <location evidence="1 9">Chromosome</location>
        <location evidence="1 9">Centromere</location>
        <location evidence="1 9">Kinetochore</location>
    </subcellularLocation>
    <subcellularLocation>
        <location evidence="9">Nucleus</location>
    </subcellularLocation>
    <text evidence="9">Associated with the kinetochore.</text>
</comment>
<dbReference type="GeneID" id="36567611"/>
<sequence>MLYEKVRFDRLRRVTEKAVEQTVKKLLQQEQIEKCFPTISEMKGGKSALETARKQILQYFQLTLEKQFQYIFEQNDIERKLDELDEIIQAAQARRDLGTEEPLFIDKLTPQQLIDARVGASKAETVTKLKLIYEQLLLDNKQLHEEIVGLVEEGSTIKDDLLLQVDALASGVDEIKKAEFDHNYDRLIERVLR</sequence>
<protein>
    <recommendedName>
        <fullName evidence="9">Kinetochore-associated protein</fullName>
    </recommendedName>
</protein>
<dbReference type="InterPro" id="IPR016851">
    <property type="entry name" value="Nnf1"/>
</dbReference>
<keyword evidence="7 9" id="KW-0131">Cell cycle</keyword>
<dbReference type="PANTHER" id="PTHR15459">
    <property type="entry name" value="POLYAMINE-MODULATED FACTOR 1"/>
    <property type="match status" value="1"/>
</dbReference>
<evidence type="ECO:0000256" key="3">
    <source>
        <dbReference type="ARBA" id="ARBA00022618"/>
    </source>
</evidence>
<evidence type="ECO:0000256" key="1">
    <source>
        <dbReference type="ARBA" id="ARBA00004629"/>
    </source>
</evidence>
<dbReference type="Proteomes" id="UP000241107">
    <property type="component" value="Unassembled WGS sequence"/>
</dbReference>
<dbReference type="GO" id="GO:0007059">
    <property type="term" value="P:chromosome segregation"/>
    <property type="evidence" value="ECO:0007669"/>
    <property type="project" value="UniProtKB-UniRule"/>
</dbReference>
<dbReference type="OrthoDB" id="18453at2759"/>
<evidence type="ECO:0000256" key="9">
    <source>
        <dbReference type="PIRNR" id="PIRNR027153"/>
    </source>
</evidence>
<dbReference type="RefSeq" id="XP_024712215.1">
    <property type="nucleotide sequence ID" value="XM_024859546.1"/>
</dbReference>
<keyword evidence="5 9" id="KW-0995">Kinetochore</keyword>
<dbReference type="InterPro" id="IPR007128">
    <property type="entry name" value="PMF1/Nnf1"/>
</dbReference>
<name>A0A2P7YIF8_9ASCO</name>
<dbReference type="GO" id="GO:0005634">
    <property type="term" value="C:nucleus"/>
    <property type="evidence" value="ECO:0007669"/>
    <property type="project" value="UniProtKB-SubCell"/>
</dbReference>
<evidence type="ECO:0000313" key="11">
    <source>
        <dbReference type="Proteomes" id="UP000241107"/>
    </source>
</evidence>
<keyword evidence="8 9" id="KW-0137">Centromere</keyword>
<keyword evidence="11" id="KW-1185">Reference proteome</keyword>
<organism evidence="10 11">
    <name type="scientific">Candidozyma pseudohaemuli</name>
    <dbReference type="NCBI Taxonomy" id="418784"/>
    <lineage>
        <taxon>Eukaryota</taxon>
        <taxon>Fungi</taxon>
        <taxon>Dikarya</taxon>
        <taxon>Ascomycota</taxon>
        <taxon>Saccharomycotina</taxon>
        <taxon>Pichiomycetes</taxon>
        <taxon>Metschnikowiaceae</taxon>
        <taxon>Candidozyma</taxon>
    </lineage>
</organism>
<dbReference type="EMBL" id="PYFQ01000013">
    <property type="protein sequence ID" value="PSK35742.1"/>
    <property type="molecule type" value="Genomic_DNA"/>
</dbReference>
<evidence type="ECO:0000256" key="2">
    <source>
        <dbReference type="ARBA" id="ARBA00022454"/>
    </source>
</evidence>
<evidence type="ECO:0000313" key="10">
    <source>
        <dbReference type="EMBL" id="PSK35742.1"/>
    </source>
</evidence>
<evidence type="ECO:0000256" key="8">
    <source>
        <dbReference type="ARBA" id="ARBA00023328"/>
    </source>
</evidence>